<dbReference type="SUPFAM" id="SSF50156">
    <property type="entry name" value="PDZ domain-like"/>
    <property type="match status" value="1"/>
</dbReference>
<dbReference type="InterPro" id="IPR036034">
    <property type="entry name" value="PDZ_sf"/>
</dbReference>
<organism evidence="3">
    <name type="scientific">Cryptomonas curvata</name>
    <dbReference type="NCBI Taxonomy" id="233186"/>
    <lineage>
        <taxon>Eukaryota</taxon>
        <taxon>Cryptophyceae</taxon>
        <taxon>Cryptomonadales</taxon>
        <taxon>Cryptomonadaceae</taxon>
        <taxon>Cryptomonas</taxon>
    </lineage>
</organism>
<feature type="region of interest" description="Disordered" evidence="1">
    <location>
        <begin position="108"/>
        <end position="128"/>
    </location>
</feature>
<dbReference type="EMBL" id="HBEZ01060880">
    <property type="protein sequence ID" value="CAD8664637.1"/>
    <property type="molecule type" value="Transcribed_RNA"/>
</dbReference>
<gene>
    <name evidence="3" type="ORF">CCUR1050_LOCUS33464</name>
</gene>
<evidence type="ECO:0000259" key="2">
    <source>
        <dbReference type="PROSITE" id="PS50106"/>
    </source>
</evidence>
<feature type="domain" description="PDZ" evidence="2">
    <location>
        <begin position="138"/>
        <end position="195"/>
    </location>
</feature>
<dbReference type="PROSITE" id="PS50106">
    <property type="entry name" value="PDZ"/>
    <property type="match status" value="1"/>
</dbReference>
<reference evidence="3" key="1">
    <citation type="submission" date="2021-01" db="EMBL/GenBank/DDBJ databases">
        <authorList>
            <person name="Corre E."/>
            <person name="Pelletier E."/>
            <person name="Niang G."/>
            <person name="Scheremetjew M."/>
            <person name="Finn R."/>
            <person name="Kale V."/>
            <person name="Holt S."/>
            <person name="Cochrane G."/>
            <person name="Meng A."/>
            <person name="Brown T."/>
            <person name="Cohen L."/>
        </authorList>
    </citation>
    <scope>NUCLEOTIDE SEQUENCE</scope>
    <source>
        <strain evidence="3">CCAP979/52</strain>
    </source>
</reference>
<sequence length="236" mass="25408">MGAVESFECCPTKNAQDSACRVQRFAGPYVMDQTQIYHEKWELVPGPCGGSCSNGGGSDGGSCCRSELFDPPVGDVCSPNDCYAVQPGRKKLGCNVTLMPAESLKTLGHQGAYSPSPDSPAGSSFSESPGRLEAYQGIGIHLRKCKDDDRAMEVQSMVDGCPAHLSNKVFVGDIIIAVNGEDVYGYTLVQIARRLLGPAGTYVECTFQKRNTGEISSLTLQRGVFRKDDCPTTWKF</sequence>
<dbReference type="CDD" id="cd06782">
    <property type="entry name" value="cpPDZ_CPP-like"/>
    <property type="match status" value="1"/>
</dbReference>
<accession>A0A7S0R1J7</accession>
<evidence type="ECO:0000313" key="3">
    <source>
        <dbReference type="EMBL" id="CAD8664637.1"/>
    </source>
</evidence>
<dbReference type="SMART" id="SM00228">
    <property type="entry name" value="PDZ"/>
    <property type="match status" value="1"/>
</dbReference>
<protein>
    <recommendedName>
        <fullName evidence="2">PDZ domain-containing protein</fullName>
    </recommendedName>
</protein>
<name>A0A7S0R1J7_9CRYP</name>
<evidence type="ECO:0000256" key="1">
    <source>
        <dbReference type="SAM" id="MobiDB-lite"/>
    </source>
</evidence>
<dbReference type="Gene3D" id="2.30.42.10">
    <property type="match status" value="1"/>
</dbReference>
<dbReference type="InterPro" id="IPR001478">
    <property type="entry name" value="PDZ"/>
</dbReference>
<proteinExistence type="predicted"/>
<dbReference type="AlphaFoldDB" id="A0A7S0R1J7"/>
<dbReference type="Pfam" id="PF00595">
    <property type="entry name" value="PDZ"/>
    <property type="match status" value="1"/>
</dbReference>